<keyword evidence="2" id="KW-1185">Reference proteome</keyword>
<dbReference type="RefSeq" id="WP_252759896.1">
    <property type="nucleotide sequence ID" value="NZ_JAMXLY010000003.1"/>
</dbReference>
<name>A0ABT1BTY1_9BACT</name>
<proteinExistence type="predicted"/>
<dbReference type="EMBL" id="JAMXLY010000003">
    <property type="protein sequence ID" value="MCO6024532.1"/>
    <property type="molecule type" value="Genomic_DNA"/>
</dbReference>
<protein>
    <submittedName>
        <fullName evidence="1">Uncharacterized protein</fullName>
    </submittedName>
</protein>
<evidence type="ECO:0000313" key="1">
    <source>
        <dbReference type="EMBL" id="MCO6024532.1"/>
    </source>
</evidence>
<gene>
    <name evidence="1" type="ORF">NG821_01505</name>
</gene>
<reference evidence="1 2" key="1">
    <citation type="submission" date="2022-06" db="EMBL/GenBank/DDBJ databases">
        <title>A taxonomic note on the genus Prevotella: Description of four novel genera and emended description of the genera Hallella and Xylanibacter.</title>
        <authorList>
            <person name="Hitch T.C.A."/>
        </authorList>
    </citation>
    <scope>NUCLEOTIDE SEQUENCE [LARGE SCALE GENOMIC DNA]</scope>
    <source>
        <strain evidence="1 2">DSM 100619</strain>
    </source>
</reference>
<comment type="caution">
    <text evidence="1">The sequence shown here is derived from an EMBL/GenBank/DDBJ whole genome shotgun (WGS) entry which is preliminary data.</text>
</comment>
<organism evidence="1 2">
    <name type="scientific">Segatella cerevisiae</name>
    <dbReference type="NCBI Taxonomy" id="2053716"/>
    <lineage>
        <taxon>Bacteria</taxon>
        <taxon>Pseudomonadati</taxon>
        <taxon>Bacteroidota</taxon>
        <taxon>Bacteroidia</taxon>
        <taxon>Bacteroidales</taxon>
        <taxon>Prevotellaceae</taxon>
        <taxon>Segatella</taxon>
    </lineage>
</organism>
<sequence>MMIMGMGLQSKAQNRPDVSSNREVALGNIPFVRKTRDCANQGLTIVGKTILHFKASEDDHSSFAEILRWNLDYQPLRPMKHNLGHAATVDYNATTDVLAVGNGTWRTTVKPRLDLVTHFAAKVAAGTQLDIHDRDVVSILLATDKKEIGGSGLICTWGGNPRIIYLLTGQNAPRKIFRCLLGVGVADFSDHSKNQNDTTAWGTFLKGKSDHEYNGTLKVLDTYTGEETGVYQGCCYRNGYIYLCTGFKEPHLLKIQLNADHTYTIVNKLTPVTYGADGKIVPSEPEGLCFKDKDTMIVGSTGGVQGLLEVESF</sequence>
<dbReference type="Proteomes" id="UP001204015">
    <property type="component" value="Unassembled WGS sequence"/>
</dbReference>
<accession>A0ABT1BTY1</accession>
<evidence type="ECO:0000313" key="2">
    <source>
        <dbReference type="Proteomes" id="UP001204015"/>
    </source>
</evidence>